<keyword evidence="2" id="KW-0489">Methyltransferase</keyword>
<reference evidence="2" key="1">
    <citation type="journal article" date="2018" name="Genome Biol.">
        <title>SKESA: strategic k-mer extension for scrupulous assemblies.</title>
        <authorList>
            <person name="Souvorov A."/>
            <person name="Agarwala R."/>
            <person name="Lipman D.J."/>
        </authorList>
    </citation>
    <scope>NUCLEOTIDE SEQUENCE</scope>
    <source>
        <strain evidence="3">MA.CK_98/00010293</strain>
        <strain evidence="2">MA.CK_98/00011463</strain>
    </source>
</reference>
<sequence>MDNIEKYDMWSYNYTNEPFNPLMESEHHILKSKLQSYCLNRTVIDAACGCGRVSKLCIEYGAKKILAFDYSKLMVEKCKKMNSSSKLTVIQGNLLSIPLADNSFDIFISSLAIGHVHDLFTALSEAKRVITNGGDIIISDFHPVRALCGFSRGFIKNNTHIKLEHFIHDVSNWIHCCNKLNLKLVDIQEGFIDNKYKDYNKWKNEPDLFNQEQFNLAFKIPSVWVIHLKK</sequence>
<accession>A0A759GXT2</accession>
<dbReference type="CDD" id="cd02440">
    <property type="entry name" value="AdoMet_MTases"/>
    <property type="match status" value="1"/>
</dbReference>
<evidence type="ECO:0000313" key="3">
    <source>
        <dbReference type="EMBL" id="HAG5356291.1"/>
    </source>
</evidence>
<keyword evidence="2" id="KW-0808">Transferase</keyword>
<comment type="caution">
    <text evidence="2">The sequence shown here is derived from an EMBL/GenBank/DDBJ whole genome shotgun (WGS) entry which is preliminary data.</text>
</comment>
<dbReference type="PANTHER" id="PTHR43591">
    <property type="entry name" value="METHYLTRANSFERASE"/>
    <property type="match status" value="1"/>
</dbReference>
<dbReference type="AlphaFoldDB" id="A0A759GXT2"/>
<dbReference type="GO" id="GO:0008757">
    <property type="term" value="F:S-adenosylmethionine-dependent methyltransferase activity"/>
    <property type="evidence" value="ECO:0007669"/>
    <property type="project" value="InterPro"/>
</dbReference>
<dbReference type="GO" id="GO:0032259">
    <property type="term" value="P:methylation"/>
    <property type="evidence" value="ECO:0007669"/>
    <property type="project" value="UniProtKB-KW"/>
</dbReference>
<protein>
    <submittedName>
        <fullName evidence="2">Class I SAM-dependent methyltransferase</fullName>
    </submittedName>
</protein>
<dbReference type="SUPFAM" id="SSF53335">
    <property type="entry name" value="S-adenosyl-L-methionine-dependent methyltransferases"/>
    <property type="match status" value="1"/>
</dbReference>
<name>A0A759GXT2_SALER</name>
<reference evidence="2" key="2">
    <citation type="submission" date="2020-02" db="EMBL/GenBank/DDBJ databases">
        <authorList>
            <consortium name="NCBI Pathogen Detection Project"/>
        </authorList>
    </citation>
    <scope>NUCLEOTIDE SEQUENCE</scope>
    <source>
        <strain evidence="3">MA.CK_98/00010293</strain>
        <strain evidence="2">MA.CK_98/00011463</strain>
    </source>
</reference>
<proteinExistence type="predicted"/>
<dbReference type="InterPro" id="IPR013216">
    <property type="entry name" value="Methyltransf_11"/>
</dbReference>
<organism evidence="2">
    <name type="scientific">Salmonella enterica</name>
    <name type="common">Salmonella choleraesuis</name>
    <dbReference type="NCBI Taxonomy" id="28901"/>
    <lineage>
        <taxon>Bacteria</taxon>
        <taxon>Pseudomonadati</taxon>
        <taxon>Pseudomonadota</taxon>
        <taxon>Gammaproteobacteria</taxon>
        <taxon>Enterobacterales</taxon>
        <taxon>Enterobacteriaceae</taxon>
        <taxon>Salmonella</taxon>
    </lineage>
</organism>
<dbReference type="Pfam" id="PF08241">
    <property type="entry name" value="Methyltransf_11"/>
    <property type="match status" value="1"/>
</dbReference>
<dbReference type="EMBL" id="DAAXOF010000003">
    <property type="protein sequence ID" value="HAG1880147.1"/>
    <property type="molecule type" value="Genomic_DNA"/>
</dbReference>
<evidence type="ECO:0000259" key="1">
    <source>
        <dbReference type="Pfam" id="PF08241"/>
    </source>
</evidence>
<dbReference type="Gene3D" id="3.40.50.150">
    <property type="entry name" value="Vaccinia Virus protein VP39"/>
    <property type="match status" value="1"/>
</dbReference>
<dbReference type="EMBL" id="DAAYQT010000004">
    <property type="protein sequence ID" value="HAG5356291.1"/>
    <property type="molecule type" value="Genomic_DNA"/>
</dbReference>
<gene>
    <name evidence="3" type="ORF">G8O64_001865</name>
    <name evidence="2" type="ORF">G8V93_001580</name>
</gene>
<feature type="domain" description="Methyltransferase type 11" evidence="1">
    <location>
        <begin position="45"/>
        <end position="138"/>
    </location>
</feature>
<dbReference type="InterPro" id="IPR029063">
    <property type="entry name" value="SAM-dependent_MTases_sf"/>
</dbReference>
<evidence type="ECO:0000313" key="2">
    <source>
        <dbReference type="EMBL" id="HAG1880147.1"/>
    </source>
</evidence>